<evidence type="ECO:0000313" key="2">
    <source>
        <dbReference type="EMBL" id="KAL2868376.1"/>
    </source>
</evidence>
<name>A0ABR4LV70_9EURO</name>
<reference evidence="2 3" key="1">
    <citation type="submission" date="2024-07" db="EMBL/GenBank/DDBJ databases">
        <title>Section-level genome sequencing and comparative genomics of Aspergillus sections Usti and Cavernicolus.</title>
        <authorList>
            <consortium name="Lawrence Berkeley National Laboratory"/>
            <person name="Nybo J.L."/>
            <person name="Vesth T.C."/>
            <person name="Theobald S."/>
            <person name="Frisvad J.C."/>
            <person name="Larsen T.O."/>
            <person name="Kjaerboelling I."/>
            <person name="Rothschild-Mancinelli K."/>
            <person name="Lyhne E.K."/>
            <person name="Kogle M.E."/>
            <person name="Barry K."/>
            <person name="Clum A."/>
            <person name="Na H."/>
            <person name="Ledsgaard L."/>
            <person name="Lin J."/>
            <person name="Lipzen A."/>
            <person name="Kuo A."/>
            <person name="Riley R."/>
            <person name="Mondo S."/>
            <person name="Labutti K."/>
            <person name="Haridas S."/>
            <person name="Pangalinan J."/>
            <person name="Salamov A.A."/>
            <person name="Simmons B.A."/>
            <person name="Magnuson J.K."/>
            <person name="Chen J."/>
            <person name="Drula E."/>
            <person name="Henrissat B."/>
            <person name="Wiebenga A."/>
            <person name="Lubbers R.J."/>
            <person name="Gomes A.C."/>
            <person name="Macurrencykelacurrency M.R."/>
            <person name="Stajich J."/>
            <person name="Grigoriev I.V."/>
            <person name="Mortensen U.H."/>
            <person name="De Vries R.P."/>
            <person name="Baker S.E."/>
            <person name="Andersen M.R."/>
        </authorList>
    </citation>
    <scope>NUCLEOTIDE SEQUENCE [LARGE SCALE GENOMIC DNA]</scope>
    <source>
        <strain evidence="2 3">CBS 449.75</strain>
    </source>
</reference>
<dbReference type="EMBL" id="JBFXLQ010000014">
    <property type="protein sequence ID" value="KAL2868376.1"/>
    <property type="molecule type" value="Genomic_DNA"/>
</dbReference>
<evidence type="ECO:0000256" key="1">
    <source>
        <dbReference type="SAM" id="Phobius"/>
    </source>
</evidence>
<keyword evidence="1" id="KW-1133">Transmembrane helix</keyword>
<gene>
    <name evidence="2" type="ORF">BJX67DRAFT_350642</name>
</gene>
<organism evidence="2 3">
    <name type="scientific">Aspergillus lucknowensis</name>
    <dbReference type="NCBI Taxonomy" id="176173"/>
    <lineage>
        <taxon>Eukaryota</taxon>
        <taxon>Fungi</taxon>
        <taxon>Dikarya</taxon>
        <taxon>Ascomycota</taxon>
        <taxon>Pezizomycotina</taxon>
        <taxon>Eurotiomycetes</taxon>
        <taxon>Eurotiomycetidae</taxon>
        <taxon>Eurotiales</taxon>
        <taxon>Aspergillaceae</taxon>
        <taxon>Aspergillus</taxon>
        <taxon>Aspergillus subgen. Nidulantes</taxon>
    </lineage>
</organism>
<comment type="caution">
    <text evidence="2">The sequence shown here is derived from an EMBL/GenBank/DDBJ whole genome shotgun (WGS) entry which is preliminary data.</text>
</comment>
<evidence type="ECO:0000313" key="3">
    <source>
        <dbReference type="Proteomes" id="UP001610432"/>
    </source>
</evidence>
<keyword evidence="1" id="KW-0472">Membrane</keyword>
<sequence>MDLLSISSVKSERSSSSNSSWIIALITCAAGHVYSQIFKCSSISRIMKKDTR</sequence>
<keyword evidence="3" id="KW-1185">Reference proteome</keyword>
<dbReference type="RefSeq" id="XP_070887355.1">
    <property type="nucleotide sequence ID" value="XM_071028836.1"/>
</dbReference>
<dbReference type="Proteomes" id="UP001610432">
    <property type="component" value="Unassembled WGS sequence"/>
</dbReference>
<keyword evidence="1" id="KW-0812">Transmembrane</keyword>
<dbReference type="GeneID" id="98143908"/>
<feature type="transmembrane region" description="Helical" evidence="1">
    <location>
        <begin position="20"/>
        <end position="38"/>
    </location>
</feature>
<accession>A0ABR4LV70</accession>
<protein>
    <submittedName>
        <fullName evidence="2">Uncharacterized protein</fullName>
    </submittedName>
</protein>
<proteinExistence type="predicted"/>